<evidence type="ECO:0000256" key="1">
    <source>
        <dbReference type="SAM" id="MobiDB-lite"/>
    </source>
</evidence>
<feature type="region of interest" description="Disordered" evidence="1">
    <location>
        <begin position="326"/>
        <end position="358"/>
    </location>
</feature>
<evidence type="ECO:0000313" key="2">
    <source>
        <dbReference type="EMBL" id="KIG13477.1"/>
    </source>
</evidence>
<feature type="compositionally biased region" description="Basic and acidic residues" evidence="1">
    <location>
        <begin position="335"/>
        <end position="358"/>
    </location>
</feature>
<dbReference type="EMBL" id="JMCC02000095">
    <property type="protein sequence ID" value="KIG13477.1"/>
    <property type="molecule type" value="Genomic_DNA"/>
</dbReference>
<gene>
    <name evidence="2" type="ORF">DB30_08043</name>
</gene>
<evidence type="ECO:0000313" key="3">
    <source>
        <dbReference type="Proteomes" id="UP000031599"/>
    </source>
</evidence>
<sequence>MSETQALLDEVKKLQVAQDGAALKQLEDHADKKVRKAARKAIHVLRAKGIEIPEQARSWNEASTQSMRGHAGPIAMLDMAASPGVTRMTLSLPNEDDGAALFVALIDPSDRLLNFAAYYQTDGQQSRTGRDWQRDADGRVVSPAWVAARLWWAREQTHRSNFQLPAQVDEHLPTLTKFLGTAPGERPQPSFLDEALAEVEASTEDLGNILMVSAVHTWPLLFDANALFEDLGNRMEGLEAASITNEDRLAHIVASSKDDEGLRTGLRGPLANALDDVAVILFLDGSLADARRVRDLTTALRTADAPESVEGVVNLVQLQLTSAAMQQLRDQGGQQDHDHDHDHDHGHVHDENCDHDHD</sequence>
<name>A0A0C2D007_9BACT</name>
<dbReference type="RefSeq" id="WP_052555677.1">
    <property type="nucleotide sequence ID" value="NZ_JMCC02000095.1"/>
</dbReference>
<organism evidence="2 3">
    <name type="scientific">Enhygromyxa salina</name>
    <dbReference type="NCBI Taxonomy" id="215803"/>
    <lineage>
        <taxon>Bacteria</taxon>
        <taxon>Pseudomonadati</taxon>
        <taxon>Myxococcota</taxon>
        <taxon>Polyangia</taxon>
        <taxon>Nannocystales</taxon>
        <taxon>Nannocystaceae</taxon>
        <taxon>Enhygromyxa</taxon>
    </lineage>
</organism>
<accession>A0A0C2D007</accession>
<dbReference type="AlphaFoldDB" id="A0A0C2D007"/>
<comment type="caution">
    <text evidence="2">The sequence shown here is derived from an EMBL/GenBank/DDBJ whole genome shotgun (WGS) entry which is preliminary data.</text>
</comment>
<proteinExistence type="predicted"/>
<dbReference type="Proteomes" id="UP000031599">
    <property type="component" value="Unassembled WGS sequence"/>
</dbReference>
<protein>
    <submittedName>
        <fullName evidence="2">Uncharacterized protein</fullName>
    </submittedName>
</protein>
<reference evidence="2 3" key="1">
    <citation type="submission" date="2014-12" db="EMBL/GenBank/DDBJ databases">
        <title>Genome assembly of Enhygromyxa salina DSM 15201.</title>
        <authorList>
            <person name="Sharma G."/>
            <person name="Subramanian S."/>
        </authorList>
    </citation>
    <scope>NUCLEOTIDE SEQUENCE [LARGE SCALE GENOMIC DNA]</scope>
    <source>
        <strain evidence="2 3">DSM 15201</strain>
    </source>
</reference>